<evidence type="ECO:0000256" key="1">
    <source>
        <dbReference type="SAM" id="MobiDB-lite"/>
    </source>
</evidence>
<gene>
    <name evidence="3" type="primary">LOC132542132</name>
</gene>
<sequence>MASAVLNCAVELNLAGQDREAPPLRTGGLGWRQRAGQRSLRSQGLHRHLLSGCGSRGSCAAGLGAGRVPPAAGGKERRDRGAQVERGRGAGRAGPAPGVGPGGAGGAGPRYANVAHGRPIAGAPRAAWSAPSRRRPRDQREGASGHRGSSRSAAQRRARGAWSSGAAAGPRSSTRASTAQHSAAGPSPAPRSPAQRPAAPRPAPRAGVCALGAPASGRPQPTRGEAAPSAPEPSHGPGWGPGPRLLTRPNP</sequence>
<keyword evidence="3" id="KW-0648">Protein biosynthesis</keyword>
<name>A0ABM3YIK2_ERIEU</name>
<dbReference type="RefSeq" id="XP_060060891.1">
    <property type="nucleotide sequence ID" value="XM_060204908.1"/>
</dbReference>
<organism evidence="2 3">
    <name type="scientific">Erinaceus europaeus</name>
    <name type="common">Western European hedgehog</name>
    <dbReference type="NCBI Taxonomy" id="9365"/>
    <lineage>
        <taxon>Eukaryota</taxon>
        <taxon>Metazoa</taxon>
        <taxon>Chordata</taxon>
        <taxon>Craniata</taxon>
        <taxon>Vertebrata</taxon>
        <taxon>Euteleostomi</taxon>
        <taxon>Mammalia</taxon>
        <taxon>Eutheria</taxon>
        <taxon>Laurasiatheria</taxon>
        <taxon>Eulipotyphla</taxon>
        <taxon>Erinaceidae</taxon>
        <taxon>Erinaceinae</taxon>
        <taxon>Erinaceus</taxon>
    </lineage>
</organism>
<feature type="compositionally biased region" description="Low complexity" evidence="1">
    <location>
        <begin position="119"/>
        <end position="131"/>
    </location>
</feature>
<feature type="compositionally biased region" description="Gly residues" evidence="1">
    <location>
        <begin position="97"/>
        <end position="108"/>
    </location>
</feature>
<feature type="compositionally biased region" description="Low complexity" evidence="1">
    <location>
        <begin position="160"/>
        <end position="198"/>
    </location>
</feature>
<protein>
    <submittedName>
        <fullName evidence="3">Translation initiation factor IF-2</fullName>
    </submittedName>
</protein>
<keyword evidence="2" id="KW-1185">Reference proteome</keyword>
<evidence type="ECO:0000313" key="3">
    <source>
        <dbReference type="RefSeq" id="XP_060060891.1"/>
    </source>
</evidence>
<accession>A0ABM3YIK2</accession>
<dbReference type="Proteomes" id="UP001652624">
    <property type="component" value="Chromosome 12"/>
</dbReference>
<proteinExistence type="predicted"/>
<dbReference type="GeneID" id="132542132"/>
<reference evidence="3" key="1">
    <citation type="submission" date="2025-08" db="UniProtKB">
        <authorList>
            <consortium name="RefSeq"/>
        </authorList>
    </citation>
    <scope>IDENTIFICATION</scope>
</reference>
<dbReference type="GO" id="GO:0003743">
    <property type="term" value="F:translation initiation factor activity"/>
    <property type="evidence" value="ECO:0007669"/>
    <property type="project" value="UniProtKB-KW"/>
</dbReference>
<keyword evidence="3" id="KW-0396">Initiation factor</keyword>
<feature type="region of interest" description="Disordered" evidence="1">
    <location>
        <begin position="66"/>
        <end position="251"/>
    </location>
</feature>
<feature type="compositionally biased region" description="Basic and acidic residues" evidence="1">
    <location>
        <begin position="74"/>
        <end position="88"/>
    </location>
</feature>
<evidence type="ECO:0000313" key="2">
    <source>
        <dbReference type="Proteomes" id="UP001652624"/>
    </source>
</evidence>